<dbReference type="EMBL" id="AXCZ01000013">
    <property type="protein sequence ID" value="KGM14081.1"/>
    <property type="molecule type" value="Genomic_DNA"/>
</dbReference>
<dbReference type="Proteomes" id="UP000054314">
    <property type="component" value="Unassembled WGS sequence"/>
</dbReference>
<reference evidence="3 4" key="1">
    <citation type="submission" date="2013-08" db="EMBL/GenBank/DDBJ databases">
        <title>Genome sequencing of Cellulomonas bogoriensis 69B4.</title>
        <authorList>
            <person name="Chen F."/>
            <person name="Li Y."/>
            <person name="Wang G."/>
        </authorList>
    </citation>
    <scope>NUCLEOTIDE SEQUENCE [LARGE SCALE GENOMIC DNA]</scope>
    <source>
        <strain evidence="3 4">69B4</strain>
    </source>
</reference>
<sequence>MSAVARVRAAYQRIEDVARPEVWVTLRPVDDALADAAGVDARVAAGEDLPLAGLTVAVKDNVDVAGLPTTAACPGFATLARSTAPAVERLVRAGAVVLGKTNLDQFATGLVGTRSPYGAVRHATDPERVSGGSSSGSAVAVALGIADIGIGTDTAGSGRVPAAFHGLVGLKTTVGLVPTVGVVPACRSYDVVTTLTRDLPTGVAATRLMAGPAARPWPGEVRHALPARPTVGVPRAEDLTPLCSAYREAFARAVDQLAGAGAEVREVDVSPLLRAATLLYDGALVAERYEAVGAFLSGAGPGTGVDPVVSRIILGGRGTAAHRYVADRARLADYRRHADEVFTEVDVLVLPTTTEHPTLAQVRDQPVAVNRRLGTYTNFVNLLDLAGVAVPAGAADGLPFGVTVLADTHADQLAVDLAARMLAAAPAPAAPVAPPAGTTVSATAVGGVDATHLVDGGHRLVVVGAHLRGQPLNGELERCGARFVREVRTSDAYRLLVLGTEPVKPGLVRAGPGEGAPITGEEWVVSPGALGVFLAGLPAPMSLGAVELEDGTWVTGFGCSAEAAAAGKDITEHGGWVAYLAATT</sequence>
<dbReference type="Gene3D" id="3.90.1300.10">
    <property type="entry name" value="Amidase signature (AS) domain"/>
    <property type="match status" value="1"/>
</dbReference>
<dbReference type="Pfam" id="PF21986">
    <property type="entry name" value="AH_C"/>
    <property type="match status" value="1"/>
</dbReference>
<dbReference type="AlphaFoldDB" id="A0A0A0C1J2"/>
<organism evidence="3 4">
    <name type="scientific">Cellulomonas bogoriensis 69B4 = DSM 16987</name>
    <dbReference type="NCBI Taxonomy" id="1386082"/>
    <lineage>
        <taxon>Bacteria</taxon>
        <taxon>Bacillati</taxon>
        <taxon>Actinomycetota</taxon>
        <taxon>Actinomycetes</taxon>
        <taxon>Micrococcales</taxon>
        <taxon>Cellulomonadaceae</taxon>
        <taxon>Cellulomonas</taxon>
    </lineage>
</organism>
<dbReference type="GO" id="GO:0016787">
    <property type="term" value="F:hydrolase activity"/>
    <property type="evidence" value="ECO:0007669"/>
    <property type="project" value="UniProtKB-KW"/>
</dbReference>
<keyword evidence="3" id="KW-0378">Hydrolase</keyword>
<dbReference type="RefSeq" id="WP_035057457.1">
    <property type="nucleotide sequence ID" value="NZ_AXCZ01000013.1"/>
</dbReference>
<dbReference type="InterPro" id="IPR023631">
    <property type="entry name" value="Amidase_dom"/>
</dbReference>
<proteinExistence type="predicted"/>
<dbReference type="InterPro" id="IPR000120">
    <property type="entry name" value="Amidase"/>
</dbReference>
<dbReference type="SUPFAM" id="SSF75304">
    <property type="entry name" value="Amidase signature (AS) enzymes"/>
    <property type="match status" value="1"/>
</dbReference>
<dbReference type="OrthoDB" id="182039at2"/>
<dbReference type="InterPro" id="IPR036928">
    <property type="entry name" value="AS_sf"/>
</dbReference>
<evidence type="ECO:0000259" key="2">
    <source>
        <dbReference type="Pfam" id="PF21986"/>
    </source>
</evidence>
<dbReference type="Gene3D" id="1.20.58.1700">
    <property type="match status" value="1"/>
</dbReference>
<dbReference type="PANTHER" id="PTHR11895:SF169">
    <property type="entry name" value="GLUTAMYL-TRNA(GLN) AMIDOTRANSFERASE"/>
    <property type="match status" value="1"/>
</dbReference>
<gene>
    <name evidence="3" type="ORF">N869_04660</name>
</gene>
<dbReference type="Gene3D" id="3.10.490.10">
    <property type="entry name" value="Gamma-glutamyl cyclotransferase-like"/>
    <property type="match status" value="1"/>
</dbReference>
<protein>
    <submittedName>
        <fullName evidence="3">Allophanate hydrolase</fullName>
    </submittedName>
</protein>
<dbReference type="PANTHER" id="PTHR11895">
    <property type="entry name" value="TRANSAMIDASE"/>
    <property type="match status" value="1"/>
</dbReference>
<evidence type="ECO:0000313" key="4">
    <source>
        <dbReference type="Proteomes" id="UP000054314"/>
    </source>
</evidence>
<keyword evidence="4" id="KW-1185">Reference proteome</keyword>
<dbReference type="NCBIfam" id="NF006043">
    <property type="entry name" value="PRK08186.1"/>
    <property type="match status" value="1"/>
</dbReference>
<dbReference type="InterPro" id="IPR014085">
    <property type="entry name" value="Allophanate_hydrolase"/>
</dbReference>
<comment type="caution">
    <text evidence="3">The sequence shown here is derived from an EMBL/GenBank/DDBJ whole genome shotgun (WGS) entry which is preliminary data.</text>
</comment>
<dbReference type="Pfam" id="PF01425">
    <property type="entry name" value="Amidase"/>
    <property type="match status" value="1"/>
</dbReference>
<dbReference type="NCBIfam" id="TIGR02713">
    <property type="entry name" value="allophanate_hyd"/>
    <property type="match status" value="1"/>
</dbReference>
<evidence type="ECO:0000313" key="3">
    <source>
        <dbReference type="EMBL" id="KGM14081.1"/>
    </source>
</evidence>
<name>A0A0A0C1J2_9CELL</name>
<dbReference type="InterPro" id="IPR053844">
    <property type="entry name" value="AH_C"/>
</dbReference>
<evidence type="ECO:0000259" key="1">
    <source>
        <dbReference type="Pfam" id="PF01425"/>
    </source>
</evidence>
<feature type="domain" description="Allophanate hydrolase C-terminal" evidence="2">
    <location>
        <begin position="459"/>
        <end position="581"/>
    </location>
</feature>
<accession>A0A0A0C1J2</accession>
<feature type="domain" description="Amidase" evidence="1">
    <location>
        <begin position="7"/>
        <end position="413"/>
    </location>
</feature>